<sequence>MQSGLLASILVAFAAIGRLILALLAMVGRVTRFAVTTVLRALTPPYYPAQFIAQLLAIGWYSLPVVGLTAIFTGSALAQQIYTGGSRFDAESTVPAVVVFGIVRELGPVLVGLMVAGRVSSAMAAELGTMCVTEQLDAMATLRTDRFRYLIAPRLFAATLALPLMVLVANAIGIMGGYLLAIYKLDFNAGSYLDTTRKYLEAQDIIMSVVKAATFGFIIALMGCYNGLRTGGGAAGVGRATTDAVVSAFILILFTDLLITLAAFGG</sequence>
<keyword evidence="1" id="KW-0472">Membrane</keyword>
<feature type="transmembrane region" description="Helical" evidence="1">
    <location>
        <begin position="58"/>
        <end position="78"/>
    </location>
</feature>
<proteinExistence type="predicted"/>
<dbReference type="Proteomes" id="UP001056937">
    <property type="component" value="Chromosome 1"/>
</dbReference>
<organism evidence="2 3">
    <name type="scientific">Sphingomonas morindae</name>
    <dbReference type="NCBI Taxonomy" id="1541170"/>
    <lineage>
        <taxon>Bacteria</taxon>
        <taxon>Pseudomonadati</taxon>
        <taxon>Pseudomonadota</taxon>
        <taxon>Alphaproteobacteria</taxon>
        <taxon>Sphingomonadales</taxon>
        <taxon>Sphingomonadaceae</taxon>
        <taxon>Sphingomonas</taxon>
    </lineage>
</organism>
<keyword evidence="1" id="KW-0812">Transmembrane</keyword>
<keyword evidence="1" id="KW-1133">Transmembrane helix</keyword>
<dbReference type="InterPro" id="IPR030802">
    <property type="entry name" value="Permease_MalE"/>
</dbReference>
<reference evidence="2" key="1">
    <citation type="journal article" date="2022" name="Toxins">
        <title>Genomic Analysis of Sphingopyxis sp. USTB-05 for Biodegrading Cyanobacterial Hepatotoxins.</title>
        <authorList>
            <person name="Liu C."/>
            <person name="Xu Q."/>
            <person name="Zhao Z."/>
            <person name="Zhang H."/>
            <person name="Liu X."/>
            <person name="Yin C."/>
            <person name="Liu Y."/>
            <person name="Yan H."/>
        </authorList>
    </citation>
    <scope>NUCLEOTIDE SEQUENCE</scope>
    <source>
        <strain evidence="2">NBD5</strain>
    </source>
</reference>
<dbReference type="Pfam" id="PF02405">
    <property type="entry name" value="MlaE"/>
    <property type="match status" value="1"/>
</dbReference>
<dbReference type="EMBL" id="CP084930">
    <property type="protein sequence ID" value="USI74026.1"/>
    <property type="molecule type" value="Genomic_DNA"/>
</dbReference>
<feature type="transmembrane region" description="Helical" evidence="1">
    <location>
        <begin position="205"/>
        <end position="228"/>
    </location>
</feature>
<feature type="transmembrane region" description="Helical" evidence="1">
    <location>
        <begin position="155"/>
        <end position="185"/>
    </location>
</feature>
<evidence type="ECO:0000256" key="1">
    <source>
        <dbReference type="SAM" id="Phobius"/>
    </source>
</evidence>
<accession>A0ABY4XAN4</accession>
<gene>
    <name evidence="2" type="ORF">LHA26_06070</name>
</gene>
<evidence type="ECO:0000313" key="3">
    <source>
        <dbReference type="Proteomes" id="UP001056937"/>
    </source>
</evidence>
<protein>
    <submittedName>
        <fullName evidence="2">ABC transporter permease</fullName>
    </submittedName>
</protein>
<feature type="transmembrane region" description="Helical" evidence="1">
    <location>
        <begin position="240"/>
        <end position="264"/>
    </location>
</feature>
<evidence type="ECO:0000313" key="2">
    <source>
        <dbReference type="EMBL" id="USI74026.1"/>
    </source>
</evidence>
<dbReference type="RefSeq" id="WP_252167832.1">
    <property type="nucleotide sequence ID" value="NZ_CP084930.1"/>
</dbReference>
<keyword evidence="3" id="KW-1185">Reference proteome</keyword>
<name>A0ABY4XAN4_9SPHN</name>
<dbReference type="PANTHER" id="PTHR30188:SF4">
    <property type="entry name" value="PROTEIN TRIGALACTOSYLDIACYLGLYCEROL 1, CHLOROPLASTIC"/>
    <property type="match status" value="1"/>
</dbReference>
<dbReference type="PANTHER" id="PTHR30188">
    <property type="entry name" value="ABC TRANSPORTER PERMEASE PROTEIN-RELATED"/>
    <property type="match status" value="1"/>
</dbReference>